<dbReference type="Proteomes" id="UP000562929">
    <property type="component" value="Unassembled WGS sequence"/>
</dbReference>
<dbReference type="PANTHER" id="PTHR47356">
    <property type="entry name" value="FAD-DEPENDENT MONOOXYGENASE ASQG-RELATED"/>
    <property type="match status" value="1"/>
</dbReference>
<organism evidence="8 9">
    <name type="scientific">Ophiocordyceps camponoti-floridani</name>
    <dbReference type="NCBI Taxonomy" id="2030778"/>
    <lineage>
        <taxon>Eukaryota</taxon>
        <taxon>Fungi</taxon>
        <taxon>Dikarya</taxon>
        <taxon>Ascomycota</taxon>
        <taxon>Pezizomycotina</taxon>
        <taxon>Sordariomycetes</taxon>
        <taxon>Hypocreomycetidae</taxon>
        <taxon>Hypocreales</taxon>
        <taxon>Ophiocordycipitaceae</taxon>
        <taxon>Ophiocordyceps</taxon>
    </lineage>
</organism>
<dbReference type="PRINTS" id="PR00420">
    <property type="entry name" value="RNGMNOXGNASE"/>
</dbReference>
<gene>
    <name evidence="8" type="ORF">GQ602_002169</name>
</gene>
<reference evidence="8 9" key="1">
    <citation type="journal article" date="2020" name="G3 (Bethesda)">
        <title>Genetic Underpinnings of Host Manipulation by Ophiocordyceps as Revealed by Comparative Transcriptomics.</title>
        <authorList>
            <person name="Will I."/>
            <person name="Das B."/>
            <person name="Trinh T."/>
            <person name="Brachmann A."/>
            <person name="Ohm R.A."/>
            <person name="de Bekker C."/>
        </authorList>
    </citation>
    <scope>NUCLEOTIDE SEQUENCE [LARGE SCALE GENOMIC DNA]</scope>
    <source>
        <strain evidence="8 9">EC05</strain>
    </source>
</reference>
<keyword evidence="4" id="KW-0274">FAD</keyword>
<protein>
    <submittedName>
        <fullName evidence="8">FAD binding domain-containing protein</fullName>
    </submittedName>
</protein>
<keyword evidence="3" id="KW-0285">Flavoprotein</keyword>
<evidence type="ECO:0000256" key="2">
    <source>
        <dbReference type="ARBA" id="ARBA00007992"/>
    </source>
</evidence>
<evidence type="ECO:0000256" key="3">
    <source>
        <dbReference type="ARBA" id="ARBA00022630"/>
    </source>
</evidence>
<dbReference type="InterPro" id="IPR036188">
    <property type="entry name" value="FAD/NAD-bd_sf"/>
</dbReference>
<feature type="domain" description="FAD-binding" evidence="7">
    <location>
        <begin position="7"/>
        <end position="337"/>
    </location>
</feature>
<dbReference type="SUPFAM" id="SSF51905">
    <property type="entry name" value="FAD/NAD(P)-binding domain"/>
    <property type="match status" value="1"/>
</dbReference>
<dbReference type="PANTHER" id="PTHR47356:SF2">
    <property type="entry name" value="FAD-BINDING DOMAIN-CONTAINING PROTEIN-RELATED"/>
    <property type="match status" value="1"/>
</dbReference>
<dbReference type="OrthoDB" id="10029326at2759"/>
<comment type="similarity">
    <text evidence="2">Belongs to the paxM FAD-dependent monooxygenase family.</text>
</comment>
<proteinExistence type="inferred from homology"/>
<dbReference type="InterPro" id="IPR002938">
    <property type="entry name" value="FAD-bd"/>
</dbReference>
<dbReference type="GO" id="GO:0004497">
    <property type="term" value="F:monooxygenase activity"/>
    <property type="evidence" value="ECO:0007669"/>
    <property type="project" value="UniProtKB-KW"/>
</dbReference>
<keyword evidence="6" id="KW-0503">Monooxygenase</keyword>
<dbReference type="GO" id="GO:0071949">
    <property type="term" value="F:FAD binding"/>
    <property type="evidence" value="ECO:0007669"/>
    <property type="project" value="InterPro"/>
</dbReference>
<evidence type="ECO:0000256" key="1">
    <source>
        <dbReference type="ARBA" id="ARBA00001974"/>
    </source>
</evidence>
<sequence>MSVEPFKIIIVGGSITGLTLAHSLHRIGVDFIVLEKRSEIVLQEGASIGILPNGARILDQLGLYTLIKQATGSLGASDLYFPDGFRFRSLYPTRVFETFGYPISFMERRRLLGILYAALPDKTKIKTGQHVISVETEARGEKGPIRVRTMDGDVYDGDLVVGADGVHSRIRDEMWRLLGPEMAARGREAISAEYSCCFGISDGVAELEAGEQMMRLDDGRALLVIPSRDQVVYWLCTQKLDRRYAYGEIPRFTAQQAEALCSQLADTALTETLCFGHVWERRKSYNMVAMEEYLLPKWSSGRIVCIGDSAHKMTVNFGQGANSAMEDAAALTNHIYTSLLQQGVTKPTDEQMTKLLHRLQERQMPRISRIAGASWAAARVHARDGFVFKLVGRYLMPSRVWGGLVDARAFGLMADATALDMLSLPLGLGPGWNKYADKGKGKGTFSYMYAYM</sequence>
<evidence type="ECO:0000259" key="7">
    <source>
        <dbReference type="Pfam" id="PF01494"/>
    </source>
</evidence>
<dbReference type="InterPro" id="IPR050562">
    <property type="entry name" value="FAD_mOase_fung"/>
</dbReference>
<comment type="cofactor">
    <cofactor evidence="1">
        <name>FAD</name>
        <dbReference type="ChEBI" id="CHEBI:57692"/>
    </cofactor>
</comment>
<evidence type="ECO:0000256" key="4">
    <source>
        <dbReference type="ARBA" id="ARBA00022827"/>
    </source>
</evidence>
<dbReference type="EMBL" id="JAACLJ010000002">
    <property type="protein sequence ID" value="KAF4591870.1"/>
    <property type="molecule type" value="Genomic_DNA"/>
</dbReference>
<evidence type="ECO:0000313" key="8">
    <source>
        <dbReference type="EMBL" id="KAF4591870.1"/>
    </source>
</evidence>
<keyword evidence="5" id="KW-0560">Oxidoreductase</keyword>
<evidence type="ECO:0000313" key="9">
    <source>
        <dbReference type="Proteomes" id="UP000562929"/>
    </source>
</evidence>
<dbReference type="AlphaFoldDB" id="A0A8H4QA13"/>
<evidence type="ECO:0000256" key="6">
    <source>
        <dbReference type="ARBA" id="ARBA00023033"/>
    </source>
</evidence>
<evidence type="ECO:0000256" key="5">
    <source>
        <dbReference type="ARBA" id="ARBA00023002"/>
    </source>
</evidence>
<keyword evidence="9" id="KW-1185">Reference proteome</keyword>
<name>A0A8H4QA13_9HYPO</name>
<accession>A0A8H4QA13</accession>
<dbReference type="Pfam" id="PF01494">
    <property type="entry name" value="FAD_binding_3"/>
    <property type="match status" value="1"/>
</dbReference>
<comment type="caution">
    <text evidence="8">The sequence shown here is derived from an EMBL/GenBank/DDBJ whole genome shotgun (WGS) entry which is preliminary data.</text>
</comment>
<dbReference type="Gene3D" id="3.50.50.60">
    <property type="entry name" value="FAD/NAD(P)-binding domain"/>
    <property type="match status" value="1"/>
</dbReference>